<name>A0ABW3WC29_9RHOO</name>
<dbReference type="InterPro" id="IPR021352">
    <property type="entry name" value="DUF2971"/>
</dbReference>
<accession>A0ABW3WC29</accession>
<dbReference type="Proteomes" id="UP001597158">
    <property type="component" value="Unassembled WGS sequence"/>
</dbReference>
<dbReference type="RefSeq" id="WP_277834354.1">
    <property type="nucleotide sequence ID" value="NZ_JARQZE010000013.1"/>
</dbReference>
<evidence type="ECO:0000313" key="2">
    <source>
        <dbReference type="Proteomes" id="UP001597158"/>
    </source>
</evidence>
<dbReference type="EMBL" id="JBHTMC010000008">
    <property type="protein sequence ID" value="MFD1262783.1"/>
    <property type="molecule type" value="Genomic_DNA"/>
</dbReference>
<organism evidence="1 2">
    <name type="scientific">Thauera mechernichensis</name>
    <dbReference type="NCBI Taxonomy" id="82788"/>
    <lineage>
        <taxon>Bacteria</taxon>
        <taxon>Pseudomonadati</taxon>
        <taxon>Pseudomonadota</taxon>
        <taxon>Betaproteobacteria</taxon>
        <taxon>Rhodocyclales</taxon>
        <taxon>Zoogloeaceae</taxon>
        <taxon>Thauera</taxon>
    </lineage>
</organism>
<sequence length="285" mass="33290">MEKPDYVYKYQSAPRVAQIVRDLAFYFAPVSQLNDLYEFRVRSLYTEVPESKYRVLAKQLVHERWFDSVQEAVEAIKSGDLESQATETYAYFIQQLNAMLSSVMRHSGVTCFSQYRNNQRMWGTYGANHTGAVIEFSTSTDRSGFSSYLMPVLYVERRLELCPSEFLTDSLTLDQWLCGALCCIKHWHWRDEGEWRLLLLADSEQATEARIVPFERSAITRVFLGPRISEEDEYCIRDLAARCTPEIPVFKRKVDAEEAKEEPVGFERIHSFEQLKYWADRCSRS</sequence>
<comment type="caution">
    <text evidence="1">The sequence shown here is derived from an EMBL/GenBank/DDBJ whole genome shotgun (WGS) entry which is preliminary data.</text>
</comment>
<protein>
    <submittedName>
        <fullName evidence="1">DUF2971 domain-containing protein</fullName>
    </submittedName>
</protein>
<proteinExistence type="predicted"/>
<evidence type="ECO:0000313" key="1">
    <source>
        <dbReference type="EMBL" id="MFD1262783.1"/>
    </source>
</evidence>
<reference evidence="2" key="1">
    <citation type="journal article" date="2019" name="Int. J. Syst. Evol. Microbiol.">
        <title>The Global Catalogue of Microorganisms (GCM) 10K type strain sequencing project: providing services to taxonomists for standard genome sequencing and annotation.</title>
        <authorList>
            <consortium name="The Broad Institute Genomics Platform"/>
            <consortium name="The Broad Institute Genome Sequencing Center for Infectious Disease"/>
            <person name="Wu L."/>
            <person name="Ma J."/>
        </authorList>
    </citation>
    <scope>NUCLEOTIDE SEQUENCE [LARGE SCALE GENOMIC DNA]</scope>
    <source>
        <strain evidence="2">CCUG 48884</strain>
    </source>
</reference>
<dbReference type="Pfam" id="PF11185">
    <property type="entry name" value="DUF2971"/>
    <property type="match status" value="1"/>
</dbReference>
<gene>
    <name evidence="1" type="ORF">ACFQ4M_04250</name>
</gene>
<keyword evidence="2" id="KW-1185">Reference proteome</keyword>